<dbReference type="KEGG" id="pson:JI735_02185"/>
<dbReference type="InterPro" id="IPR011249">
    <property type="entry name" value="Metalloenz_LuxS/M16"/>
</dbReference>
<keyword evidence="4" id="KW-0862">Zinc</keyword>
<evidence type="ECO:0000256" key="2">
    <source>
        <dbReference type="ARBA" id="ARBA00022670"/>
    </source>
</evidence>
<evidence type="ECO:0000256" key="5">
    <source>
        <dbReference type="ARBA" id="ARBA00023049"/>
    </source>
</evidence>
<dbReference type="Pfam" id="PF00675">
    <property type="entry name" value="Peptidase_M16"/>
    <property type="match status" value="1"/>
</dbReference>
<evidence type="ECO:0000313" key="8">
    <source>
        <dbReference type="Proteomes" id="UP000595841"/>
    </source>
</evidence>
<organism evidence="7 8">
    <name type="scientific">Paenibacillus sonchi</name>
    <dbReference type="NCBI Taxonomy" id="373687"/>
    <lineage>
        <taxon>Bacteria</taxon>
        <taxon>Bacillati</taxon>
        <taxon>Bacillota</taxon>
        <taxon>Bacilli</taxon>
        <taxon>Bacillales</taxon>
        <taxon>Paenibacillaceae</taxon>
        <taxon>Paenibacillus</taxon>
        <taxon>Paenibacillus sonchi group</taxon>
    </lineage>
</organism>
<dbReference type="PANTHER" id="PTHR43690:SF17">
    <property type="entry name" value="PROTEIN YHJJ"/>
    <property type="match status" value="1"/>
</dbReference>
<protein>
    <submittedName>
        <fullName evidence="7">Insulinase family protein</fullName>
    </submittedName>
</protein>
<evidence type="ECO:0000256" key="1">
    <source>
        <dbReference type="ARBA" id="ARBA00007261"/>
    </source>
</evidence>
<dbReference type="GO" id="GO:0008237">
    <property type="term" value="F:metallopeptidase activity"/>
    <property type="evidence" value="ECO:0007669"/>
    <property type="project" value="UniProtKB-KW"/>
</dbReference>
<dbReference type="AlphaFoldDB" id="A0A974PD15"/>
<dbReference type="PANTHER" id="PTHR43690">
    <property type="entry name" value="NARDILYSIN"/>
    <property type="match status" value="1"/>
</dbReference>
<keyword evidence="2" id="KW-0645">Protease</keyword>
<dbReference type="RefSeq" id="WP_202677001.1">
    <property type="nucleotide sequence ID" value="NZ_CP068595.1"/>
</dbReference>
<gene>
    <name evidence="7" type="ORF">JI735_02185</name>
</gene>
<dbReference type="InterPro" id="IPR011765">
    <property type="entry name" value="Pept_M16_N"/>
</dbReference>
<dbReference type="SUPFAM" id="SSF63411">
    <property type="entry name" value="LuxS/MPP-like metallohydrolase"/>
    <property type="match status" value="1"/>
</dbReference>
<accession>A0A974PD15</accession>
<evidence type="ECO:0000256" key="3">
    <source>
        <dbReference type="ARBA" id="ARBA00022801"/>
    </source>
</evidence>
<dbReference type="Gene3D" id="3.30.830.10">
    <property type="entry name" value="Metalloenzyme, LuxS/M16 peptidase-like"/>
    <property type="match status" value="1"/>
</dbReference>
<evidence type="ECO:0000256" key="4">
    <source>
        <dbReference type="ARBA" id="ARBA00022833"/>
    </source>
</evidence>
<keyword evidence="3" id="KW-0378">Hydrolase</keyword>
<keyword evidence="5" id="KW-0482">Metalloprotease</keyword>
<name>A0A974PD15_9BACL</name>
<evidence type="ECO:0000259" key="6">
    <source>
        <dbReference type="Pfam" id="PF00675"/>
    </source>
</evidence>
<sequence>MKHDRLSMDENLNIRYMHYITKDPANIAKVTLAVKVGSVNDGDSKGIAHFLEHMLIVSLSNAAQIAPDKFRIKGTTDFDKTLYEISCADTPEDINQAITLLLEIYSGRLLKIIDMIEVRKDVAEEHDRFDENGQTGLFRTLIDNAELLDSLPIGSRRYIERISFEELQAFHQRNYLTTDAHILIVSGSDDEFIRQFLYRRVETLGILRKINDRQNHSTIKYISKKYLFTTAHDTKRSIFLHDAPGSSVVPGMGKIIKDVAFVVLDYCLNHIFVTDRIFVTKLRYSEIYKFVCIILPVPSIQRQSTYENQVSKYLFQETSSLLNKELFREIMQTYIRQISQSSLTRDIAMKELISYAIYNEPIFGGRVYCTMLHTVSYEQVLEQLSQWLNQGEEISIIVDDSWELPAVPDTY</sequence>
<dbReference type="GO" id="GO:0006508">
    <property type="term" value="P:proteolysis"/>
    <property type="evidence" value="ECO:0007669"/>
    <property type="project" value="UniProtKB-KW"/>
</dbReference>
<reference evidence="7 8" key="1">
    <citation type="submission" date="2021-01" db="EMBL/GenBank/DDBJ databases">
        <title>Whole genome sequence of Paenibacillus sonchi LMG 24727 for comparative genomics.</title>
        <authorList>
            <person name="Lee G."/>
            <person name="Kim M.-J."/>
            <person name="Lim K."/>
            <person name="Shin J.-H."/>
        </authorList>
    </citation>
    <scope>NUCLEOTIDE SEQUENCE [LARGE SCALE GENOMIC DNA]</scope>
    <source>
        <strain evidence="7 8">LMG 24727</strain>
    </source>
</reference>
<comment type="similarity">
    <text evidence="1">Belongs to the peptidase M16 family.</text>
</comment>
<dbReference type="EMBL" id="CP068595">
    <property type="protein sequence ID" value="QQZ61595.1"/>
    <property type="molecule type" value="Genomic_DNA"/>
</dbReference>
<evidence type="ECO:0000313" key="7">
    <source>
        <dbReference type="EMBL" id="QQZ61595.1"/>
    </source>
</evidence>
<dbReference type="Proteomes" id="UP000595841">
    <property type="component" value="Chromosome"/>
</dbReference>
<dbReference type="InterPro" id="IPR050626">
    <property type="entry name" value="Peptidase_M16"/>
</dbReference>
<dbReference type="GO" id="GO:0046872">
    <property type="term" value="F:metal ion binding"/>
    <property type="evidence" value="ECO:0007669"/>
    <property type="project" value="InterPro"/>
</dbReference>
<keyword evidence="8" id="KW-1185">Reference proteome</keyword>
<feature type="domain" description="Peptidase M16 N-terminal" evidence="6">
    <location>
        <begin position="20"/>
        <end position="143"/>
    </location>
</feature>
<proteinExistence type="inferred from homology"/>